<evidence type="ECO:0000259" key="3">
    <source>
        <dbReference type="Pfam" id="PF02638"/>
    </source>
</evidence>
<dbReference type="InterPro" id="IPR017853">
    <property type="entry name" value="GH"/>
</dbReference>
<evidence type="ECO:0000256" key="1">
    <source>
        <dbReference type="ARBA" id="ARBA00022729"/>
    </source>
</evidence>
<evidence type="ECO:0000256" key="2">
    <source>
        <dbReference type="SAM" id="MobiDB-lite"/>
    </source>
</evidence>
<dbReference type="Gene3D" id="3.20.20.80">
    <property type="entry name" value="Glycosidases"/>
    <property type="match status" value="1"/>
</dbReference>
<dbReference type="Pfam" id="PF02638">
    <property type="entry name" value="GHL10"/>
    <property type="match status" value="1"/>
</dbReference>
<dbReference type="SUPFAM" id="SSF51445">
    <property type="entry name" value="(Trans)glycosidases"/>
    <property type="match status" value="1"/>
</dbReference>
<dbReference type="RefSeq" id="WP_023589561.1">
    <property type="nucleotide sequence ID" value="NZ_ASHX02000001.1"/>
</dbReference>
<gene>
    <name evidence="4" type="ORF">J116_023640</name>
</gene>
<dbReference type="InterPro" id="IPR003790">
    <property type="entry name" value="GHL10"/>
</dbReference>
<dbReference type="EMBL" id="ASHX02000001">
    <property type="protein sequence ID" value="OEJ96993.1"/>
    <property type="molecule type" value="Genomic_DNA"/>
</dbReference>
<evidence type="ECO:0000313" key="4">
    <source>
        <dbReference type="EMBL" id="OEJ96993.1"/>
    </source>
</evidence>
<feature type="domain" description="Glycosyl hydrolase-like 10" evidence="3">
    <location>
        <begin position="71"/>
        <end position="382"/>
    </location>
</feature>
<feature type="compositionally biased region" description="Gly residues" evidence="2">
    <location>
        <begin position="35"/>
        <end position="49"/>
    </location>
</feature>
<comment type="caution">
    <text evidence="4">The sequence shown here is derived from an EMBL/GenBank/DDBJ whole genome shotgun (WGS) entry which is preliminary data.</text>
</comment>
<proteinExistence type="predicted"/>
<accession>A0A1D3DXE5</accession>
<keyword evidence="1" id="KW-0732">Signal</keyword>
<dbReference type="AlphaFoldDB" id="A0A1D3DXE5"/>
<dbReference type="PANTHER" id="PTHR43405:SF1">
    <property type="entry name" value="GLYCOSYL HYDROLASE DIGH"/>
    <property type="match status" value="1"/>
</dbReference>
<dbReference type="eggNOG" id="COG1649">
    <property type="taxonomic scope" value="Bacteria"/>
</dbReference>
<organism evidence="4 5">
    <name type="scientific">Streptomyces thermolilacinus SPC6</name>
    <dbReference type="NCBI Taxonomy" id="1306406"/>
    <lineage>
        <taxon>Bacteria</taxon>
        <taxon>Bacillati</taxon>
        <taxon>Actinomycetota</taxon>
        <taxon>Actinomycetes</taxon>
        <taxon>Kitasatosporales</taxon>
        <taxon>Streptomycetaceae</taxon>
        <taxon>Streptomyces</taxon>
    </lineage>
</organism>
<dbReference type="Proteomes" id="UP000095329">
    <property type="component" value="Unassembled WGS sequence"/>
</dbReference>
<reference evidence="4 5" key="1">
    <citation type="journal article" date="2013" name="Genome Announc.">
        <title>Genome Sequence of Streptomyces violaceusniger Strain SPC6, a Halotolerant Streptomycete That Exhibits Rapid Growth and Development.</title>
        <authorList>
            <person name="Chen X."/>
            <person name="Zhang B."/>
            <person name="Zhang W."/>
            <person name="Wu X."/>
            <person name="Zhang M."/>
            <person name="Chen T."/>
            <person name="Liu G."/>
            <person name="Dyson P."/>
        </authorList>
    </citation>
    <scope>NUCLEOTIDE SEQUENCE [LARGE SCALE GENOMIC DNA]</scope>
    <source>
        <strain evidence="4 5">SPC6</strain>
    </source>
</reference>
<protein>
    <recommendedName>
        <fullName evidence="3">Glycosyl hydrolase-like 10 domain-containing protein</fullName>
    </recommendedName>
</protein>
<dbReference type="STRING" id="1306406.J116_023640"/>
<feature type="region of interest" description="Disordered" evidence="2">
    <location>
        <begin position="35"/>
        <end position="66"/>
    </location>
</feature>
<keyword evidence="5" id="KW-1185">Reference proteome</keyword>
<evidence type="ECO:0000313" key="5">
    <source>
        <dbReference type="Proteomes" id="UP000095329"/>
    </source>
</evidence>
<sequence>MGHKGGGIGRRGLVAGATGLVASLLVSGDATGAAGPWGNGNGTGHGHGGRGGDGDRRGDGKGRRGGLRAEEFRGMWVATVTNRDWPSRTGLSAAEQRAELTALLDQAVKRRLNVVILQVRPTADALWPSPYEPWAQCLTGVQGRDPGWDPLGTAVAEAHRRGLQLHAWFNPYRVAVHADPSRLAADHPARRNPDWAVPYGGKLYYNPGLPQVRRFVQDAMLDAVRRYDLDAVHFDDYFYPYPVAGQVFDDDAAYEAHGGGFPDRATWRRNNIDLLVREMSARIRAVKPGVKFGISPFGIWRNATTDPLGSDTRGLQTYDDLHADTRKWIKERWIDYVVPQLYWHIGFGAADYAALVPWWNDVVRGTGVHLYVGEGLYRAGDPAAPAPWQDPAELSRHLTFAADHDQVLGHAFFGARDVVADRIGAMARVVADHYPTPVRPPGW</sequence>
<dbReference type="InterPro" id="IPR052177">
    <property type="entry name" value="Divisome_Glycosyl_Hydrolase"/>
</dbReference>
<name>A0A1D3DXE5_9ACTN</name>
<dbReference type="PANTHER" id="PTHR43405">
    <property type="entry name" value="GLYCOSYL HYDROLASE DIGH"/>
    <property type="match status" value="1"/>
</dbReference>
<feature type="compositionally biased region" description="Basic and acidic residues" evidence="2">
    <location>
        <begin position="50"/>
        <end position="66"/>
    </location>
</feature>